<feature type="domain" description="MIF4G" evidence="9">
    <location>
        <begin position="1057"/>
        <end position="1297"/>
    </location>
</feature>
<dbReference type="InterPro" id="IPR016024">
    <property type="entry name" value="ARM-type_fold"/>
</dbReference>
<dbReference type="PANTHER" id="PTHR23253">
    <property type="entry name" value="EUKARYOTIC TRANSLATION INITIATION FACTOR 4 GAMMA"/>
    <property type="match status" value="1"/>
</dbReference>
<dbReference type="EMBL" id="NHZQ01000066">
    <property type="protein sequence ID" value="PSK55949.1"/>
    <property type="molecule type" value="Genomic_DNA"/>
</dbReference>
<keyword evidence="7" id="KW-0648">Protein biosynthesis</keyword>
<feature type="compositionally biased region" description="Gly residues" evidence="8">
    <location>
        <begin position="947"/>
        <end position="959"/>
    </location>
</feature>
<feature type="compositionally biased region" description="Low complexity" evidence="8">
    <location>
        <begin position="569"/>
        <end position="590"/>
    </location>
</feature>
<organism evidence="10 11">
    <name type="scientific">Elsinoe australis</name>
    <dbReference type="NCBI Taxonomy" id="40998"/>
    <lineage>
        <taxon>Eukaryota</taxon>
        <taxon>Fungi</taxon>
        <taxon>Dikarya</taxon>
        <taxon>Ascomycota</taxon>
        <taxon>Pezizomycotina</taxon>
        <taxon>Dothideomycetes</taxon>
        <taxon>Dothideomycetidae</taxon>
        <taxon>Myriangiales</taxon>
        <taxon>Elsinoaceae</taxon>
        <taxon>Elsinoe</taxon>
    </lineage>
</organism>
<dbReference type="SUPFAM" id="SSF101489">
    <property type="entry name" value="Eukaryotic initiation factor 4f subunit eIF4g, eIF4e-binding domain"/>
    <property type="match status" value="1"/>
</dbReference>
<dbReference type="InterPro" id="IPR022745">
    <property type="entry name" value="eIF4G1_eIF4E-bd"/>
</dbReference>
<feature type="compositionally biased region" description="Basic and acidic residues" evidence="8">
    <location>
        <begin position="529"/>
        <end position="542"/>
    </location>
</feature>
<feature type="compositionally biased region" description="Polar residues" evidence="8">
    <location>
        <begin position="927"/>
        <end position="942"/>
    </location>
</feature>
<feature type="compositionally biased region" description="Gly residues" evidence="8">
    <location>
        <begin position="1381"/>
        <end position="1390"/>
    </location>
</feature>
<feature type="compositionally biased region" description="Basic and acidic residues" evidence="8">
    <location>
        <begin position="678"/>
        <end position="736"/>
    </location>
</feature>
<evidence type="ECO:0000313" key="10">
    <source>
        <dbReference type="EMBL" id="PSK55949.1"/>
    </source>
</evidence>
<dbReference type="Gene3D" id="1.25.40.180">
    <property type="match status" value="1"/>
</dbReference>
<dbReference type="SUPFAM" id="SSF48371">
    <property type="entry name" value="ARM repeat"/>
    <property type="match status" value="1"/>
</dbReference>
<feature type="compositionally biased region" description="Basic and acidic residues" evidence="8">
    <location>
        <begin position="649"/>
        <end position="666"/>
    </location>
</feature>
<feature type="region of interest" description="Disordered" evidence="8">
    <location>
        <begin position="865"/>
        <end position="1016"/>
    </location>
</feature>
<keyword evidence="5" id="KW-0597">Phosphoprotein</keyword>
<feature type="compositionally biased region" description="Polar residues" evidence="8">
    <location>
        <begin position="291"/>
        <end position="316"/>
    </location>
</feature>
<feature type="region of interest" description="Disordered" evidence="8">
    <location>
        <begin position="374"/>
        <end position="468"/>
    </location>
</feature>
<feature type="compositionally biased region" description="Low complexity" evidence="8">
    <location>
        <begin position="627"/>
        <end position="643"/>
    </location>
</feature>
<feature type="compositionally biased region" description="Basic and acidic residues" evidence="8">
    <location>
        <begin position="865"/>
        <end position="878"/>
    </location>
</feature>
<evidence type="ECO:0000256" key="8">
    <source>
        <dbReference type="SAM" id="MobiDB-lite"/>
    </source>
</evidence>
<dbReference type="OrthoDB" id="514777at2759"/>
<dbReference type="SMART" id="SM00543">
    <property type="entry name" value="MIF4G"/>
    <property type="match status" value="1"/>
</dbReference>
<dbReference type="InterPro" id="IPR003890">
    <property type="entry name" value="MIF4G-like_typ-3"/>
</dbReference>
<evidence type="ECO:0000256" key="4">
    <source>
        <dbReference type="ARBA" id="ARBA00022540"/>
    </source>
</evidence>
<comment type="similarity">
    <text evidence="2">Belongs to the eukaryotic initiation factor 4G family.</text>
</comment>
<keyword evidence="4 10" id="KW-0396">Initiation factor</keyword>
<feature type="compositionally biased region" description="Polar residues" evidence="8">
    <location>
        <begin position="431"/>
        <end position="440"/>
    </location>
</feature>
<evidence type="ECO:0000313" key="11">
    <source>
        <dbReference type="Proteomes" id="UP000243723"/>
    </source>
</evidence>
<feature type="region of interest" description="Disordered" evidence="8">
    <location>
        <begin position="1317"/>
        <end position="1486"/>
    </location>
</feature>
<feature type="compositionally biased region" description="Low complexity" evidence="8">
    <location>
        <begin position="81"/>
        <end position="92"/>
    </location>
</feature>
<dbReference type="InterPro" id="IPR036211">
    <property type="entry name" value="eIF4G_eIF4E-bd_sf"/>
</dbReference>
<keyword evidence="11" id="KW-1185">Reference proteome</keyword>
<evidence type="ECO:0000256" key="2">
    <source>
        <dbReference type="ARBA" id="ARBA00005775"/>
    </source>
</evidence>
<name>A0A2P8A657_9PEZI</name>
<evidence type="ECO:0000256" key="7">
    <source>
        <dbReference type="ARBA" id="ARBA00022917"/>
    </source>
</evidence>
<dbReference type="Pfam" id="PF12152">
    <property type="entry name" value="eIF_4G1"/>
    <property type="match status" value="1"/>
</dbReference>
<evidence type="ECO:0000256" key="6">
    <source>
        <dbReference type="ARBA" id="ARBA00022884"/>
    </source>
</evidence>
<dbReference type="GO" id="GO:0016281">
    <property type="term" value="C:eukaryotic translation initiation factor 4F complex"/>
    <property type="evidence" value="ECO:0007669"/>
    <property type="project" value="TreeGrafter"/>
</dbReference>
<dbReference type="Pfam" id="PF02854">
    <property type="entry name" value="MIF4G"/>
    <property type="match status" value="1"/>
</dbReference>
<feature type="compositionally biased region" description="Basic and acidic residues" evidence="8">
    <location>
        <begin position="549"/>
        <end position="566"/>
    </location>
</feature>
<feature type="compositionally biased region" description="Polar residues" evidence="8">
    <location>
        <begin position="229"/>
        <end position="241"/>
    </location>
</feature>
<feature type="compositionally biased region" description="Polar residues" evidence="8">
    <location>
        <begin position="59"/>
        <end position="68"/>
    </location>
</feature>
<evidence type="ECO:0000256" key="5">
    <source>
        <dbReference type="ARBA" id="ARBA00022553"/>
    </source>
</evidence>
<comment type="caution">
    <text evidence="10">The sequence shown here is derived from an EMBL/GenBank/DDBJ whole genome shotgun (WGS) entry which is preliminary data.</text>
</comment>
<feature type="compositionally biased region" description="Low complexity" evidence="8">
    <location>
        <begin position="449"/>
        <end position="462"/>
    </location>
</feature>
<proteinExistence type="inferred from homology"/>
<keyword evidence="6" id="KW-0694">RNA-binding</keyword>
<feature type="region of interest" description="Disordered" evidence="8">
    <location>
        <begin position="1"/>
        <end position="332"/>
    </location>
</feature>
<feature type="compositionally biased region" description="Polar residues" evidence="8">
    <location>
        <begin position="406"/>
        <end position="425"/>
    </location>
</feature>
<reference evidence="10 11" key="1">
    <citation type="submission" date="2017-05" db="EMBL/GenBank/DDBJ databases">
        <title>Draft genome sequence of Elsinoe australis.</title>
        <authorList>
            <person name="Cheng Q."/>
        </authorList>
    </citation>
    <scope>NUCLEOTIDE SEQUENCE [LARGE SCALE GENOMIC DNA]</scope>
    <source>
        <strain evidence="10 11">NL1</strain>
    </source>
</reference>
<dbReference type="FunFam" id="1.25.40.180:FF:000020">
    <property type="entry name" value="Eukaryotic translation initiation factor subunit"/>
    <property type="match status" value="1"/>
</dbReference>
<sequence>MTSAIPTAPVQTKPTSSISVPSQNTSRNTSPIPAVPAQLPKASYANATKPATPAAINPQAPTVSSTGAQAPVQHGKVDTHSSTGPMSASSPSVGNPQSGIASGNNQNDFSRQDSHGRKPSVVISASGASGQIPNGGPVGRDARPNIAFGSMMNNQGSPAIASSSPAYPPQNNSLPVRGADPRVTSPAHSPSPIPQPPASGGKPPSGISNQGNGLVFGSSGMENGDANLRASQGPLTPSQQPAHLRRESSQSAHSNMSGVDMANRPFVPPNGRGRGYMQPYGGPHSPAMNYRQPSNQRGPPNMPGQFQNQPGMNNSPYGRGRGSPAMMHVQPHMPQGMPPGQHGMPYGAYPQHLGPQQYQQMYMGGMNQYDPNAGYYQPFYPQQGYHGAPPSPRPGQQYPSAYGGPPQNQSPYHPPSMSRSGSQMSERPASSLGSRPPTTASNVPPTPTPQSNTPTTPSVSSNFVKPQKVSKAIVIKNAAGEEITFDKKPSPAPAATPVVAAPAPPQSPAIVSSAPTPPPRTPSTTNQHNRTESRSAKTDAEVKNSFQEQVKRQLEAQKEAERKKSGGDATPAAAEKPAEAAVPEVNTPATKAEEKPKVAEEKAKATEAAKEAQPKSDTEAASQADNARAVTEAENAAAPAAPKESAEDEAARKKREDDEEMERMIAEMEAAEKEEEERERKHQEKKKAELEEKKKREAEAKLNEDAELKRQEREAEELELKREKEREDKSKGKTDEDLFAALKKPTLGPGANASAEPEAEPETPATEDASSPTEPVAVPARAAGGQKPKPGPLKLRTDKPVEPAQPTPGMQALKTARLLDVQRESINYPDGIKSPNPALNTAGKQKGFQYDKSFLLQFQEVFKEKPTVDWDQKVKDTLGDTEPGSARPSASRQSSVSMGSRQPSNRSSGVPYNPMGSFGGPARTLPPGTTSADRFNAAQQGNRPMGAMGGFGSGRGGFPMGQPMSRQGSLQPMGQGGNPPSPRPGASRGRGSRRDAGGRNMSRKEEAKQDSSMPLTAGMELKGLEKSQSGWTARSLTQGQAAANVGPDGMMAPDMVQRKVKAALNKMTPEKFDKISDQIMEIANQSKNETDGRTLRQVIQLTFEKACDEAHWAGMYAKFCQKMLTQMSNEIKDETIVKNGQPVTGGGLFRKYLLNRCQEEFERGWEANLPEKPEGETEEAALLSDEYYIAAAAKRRGLGLIQFIGELYKLGMLTYRIMHQCVLRLLNFEGQPDESAVENLCRLLRTVGGTMDNSDEQGHGLVNAYFERINAILEQNKDMPSRPRFMLMDVIDLRKKGWQDKVGQKGPKTIQEIRAEAEAAQAAAEAERQKTNQRGPRMPAGRGDARSFSSQGMPPPSDYNRNQVGMDDLRRLQQRKAQPGQSGGGLGPSLGPGSSLFAGRSGSGRKGLGPPRDGDASGNTSRTNTPPAKKEDKEANSQMNSFSALAALENEGSEAAARSPPSEKASPAVSKATPSIDAASNAPNGA</sequence>
<feature type="compositionally biased region" description="Polar residues" evidence="8">
    <location>
        <begin position="888"/>
        <end position="910"/>
    </location>
</feature>
<dbReference type="STRING" id="40998.A0A2P8A657"/>
<evidence type="ECO:0000256" key="3">
    <source>
        <dbReference type="ARBA" id="ARBA00022490"/>
    </source>
</evidence>
<dbReference type="PANTHER" id="PTHR23253:SF9">
    <property type="entry name" value="EUKARYOTIC TRANSLATION INITIATION FACTOR 4 GAMMA 2"/>
    <property type="match status" value="1"/>
</dbReference>
<keyword evidence="3" id="KW-0963">Cytoplasm</keyword>
<comment type="subcellular location">
    <subcellularLocation>
        <location evidence="1">Cytoplasm</location>
    </subcellularLocation>
</comment>
<feature type="compositionally biased region" description="Polar residues" evidence="8">
    <location>
        <begin position="93"/>
        <end position="109"/>
    </location>
</feature>
<feature type="compositionally biased region" description="Polar residues" evidence="8">
    <location>
        <begin position="1"/>
        <end position="31"/>
    </location>
</feature>
<gene>
    <name evidence="10" type="ORF">B9Z65_4827</name>
</gene>
<feature type="compositionally biased region" description="Polar residues" evidence="8">
    <location>
        <begin position="1417"/>
        <end position="1426"/>
    </location>
</feature>
<dbReference type="Gene3D" id="1.20.970.30">
    <property type="entry name" value="eIF4G, eIF4E-binding domain"/>
    <property type="match status" value="1"/>
</dbReference>
<evidence type="ECO:0000259" key="9">
    <source>
        <dbReference type="SMART" id="SM00543"/>
    </source>
</evidence>
<feature type="compositionally biased region" description="Basic and acidic residues" evidence="8">
    <location>
        <begin position="591"/>
        <end position="618"/>
    </location>
</feature>
<protein>
    <submittedName>
        <fullName evidence="10">Eukaryotic translation initiation factor 4 gamma</fullName>
    </submittedName>
</protein>
<dbReference type="GO" id="GO:0003743">
    <property type="term" value="F:translation initiation factor activity"/>
    <property type="evidence" value="ECO:0007669"/>
    <property type="project" value="UniProtKB-KW"/>
</dbReference>
<feature type="compositionally biased region" description="Basic and acidic residues" evidence="8">
    <location>
        <begin position="992"/>
        <end position="1009"/>
    </location>
</feature>
<dbReference type="GO" id="GO:0003729">
    <property type="term" value="F:mRNA binding"/>
    <property type="evidence" value="ECO:0007669"/>
    <property type="project" value="TreeGrafter"/>
</dbReference>
<feature type="region of interest" description="Disordered" evidence="8">
    <location>
        <begin position="481"/>
        <end position="814"/>
    </location>
</feature>
<feature type="compositionally biased region" description="Low complexity" evidence="8">
    <location>
        <begin position="374"/>
        <end position="385"/>
    </location>
</feature>
<accession>A0A2P8A657</accession>
<evidence type="ECO:0000256" key="1">
    <source>
        <dbReference type="ARBA" id="ARBA00004496"/>
    </source>
</evidence>
<dbReference type="GO" id="GO:0010494">
    <property type="term" value="C:cytoplasmic stress granule"/>
    <property type="evidence" value="ECO:0007669"/>
    <property type="project" value="UniProtKB-ARBA"/>
</dbReference>
<dbReference type="Proteomes" id="UP000243723">
    <property type="component" value="Unassembled WGS sequence"/>
</dbReference>